<proteinExistence type="inferred from homology"/>
<comment type="activity regulation">
    <text evidence="8">Na(+) is not transported, but it plays an essential structural role and its presence is essential for fluoride channel function.</text>
</comment>
<dbReference type="Pfam" id="PF02537">
    <property type="entry name" value="CRCB"/>
    <property type="match status" value="1"/>
</dbReference>
<dbReference type="HAMAP" id="MF_00454">
    <property type="entry name" value="FluC"/>
    <property type="match status" value="1"/>
</dbReference>
<keyword evidence="8" id="KW-0407">Ion channel</keyword>
<evidence type="ECO:0000256" key="2">
    <source>
        <dbReference type="ARBA" id="ARBA00022475"/>
    </source>
</evidence>
<evidence type="ECO:0000256" key="7">
    <source>
        <dbReference type="ARBA" id="ARBA00035585"/>
    </source>
</evidence>
<dbReference type="STRING" id="1227498.C492_07260"/>
<comment type="catalytic activity">
    <reaction evidence="7">
        <text>fluoride(in) = fluoride(out)</text>
        <dbReference type="Rhea" id="RHEA:76159"/>
        <dbReference type="ChEBI" id="CHEBI:17051"/>
    </reaction>
    <physiologicalReaction direction="left-to-right" evidence="7">
        <dbReference type="Rhea" id="RHEA:76160"/>
    </physiologicalReaction>
</comment>
<comment type="caution">
    <text evidence="9">The sequence shown here is derived from an EMBL/GenBank/DDBJ whole genome shotgun (WGS) entry which is preliminary data.</text>
</comment>
<evidence type="ECO:0000256" key="3">
    <source>
        <dbReference type="ARBA" id="ARBA00022692"/>
    </source>
</evidence>
<organism evidence="9 10">
    <name type="scientific">Natronococcus jeotgali DSM 18795</name>
    <dbReference type="NCBI Taxonomy" id="1227498"/>
    <lineage>
        <taxon>Archaea</taxon>
        <taxon>Methanobacteriati</taxon>
        <taxon>Methanobacteriota</taxon>
        <taxon>Stenosarchaea group</taxon>
        <taxon>Halobacteria</taxon>
        <taxon>Halobacteriales</taxon>
        <taxon>Natrialbaceae</taxon>
        <taxon>Natronococcus</taxon>
    </lineage>
</organism>
<evidence type="ECO:0000256" key="6">
    <source>
        <dbReference type="ARBA" id="ARBA00035120"/>
    </source>
</evidence>
<dbReference type="AlphaFoldDB" id="L9XS00"/>
<dbReference type="PANTHER" id="PTHR28259">
    <property type="entry name" value="FLUORIDE EXPORT PROTEIN 1-RELATED"/>
    <property type="match status" value="1"/>
</dbReference>
<dbReference type="EMBL" id="AOIA01000045">
    <property type="protein sequence ID" value="ELY63418.1"/>
    <property type="molecule type" value="Genomic_DNA"/>
</dbReference>
<dbReference type="NCBIfam" id="TIGR00494">
    <property type="entry name" value="crcB"/>
    <property type="match status" value="1"/>
</dbReference>
<evidence type="ECO:0000256" key="5">
    <source>
        <dbReference type="ARBA" id="ARBA00023136"/>
    </source>
</evidence>
<dbReference type="RefSeq" id="WP_008421802.1">
    <property type="nucleotide sequence ID" value="NZ_AOIA01000045.1"/>
</dbReference>
<dbReference type="GO" id="GO:0062054">
    <property type="term" value="F:fluoride channel activity"/>
    <property type="evidence" value="ECO:0007669"/>
    <property type="project" value="UniProtKB-UniRule"/>
</dbReference>
<keyword evidence="8" id="KW-0479">Metal-binding</keyword>
<protein>
    <recommendedName>
        <fullName evidence="8">Fluoride-specific ion channel FluC</fullName>
    </recommendedName>
</protein>
<feature type="transmembrane region" description="Helical" evidence="8">
    <location>
        <begin position="89"/>
        <end position="110"/>
    </location>
</feature>
<keyword evidence="8" id="KW-0813">Transport</keyword>
<feature type="binding site" evidence="8">
    <location>
        <position position="67"/>
    </location>
    <ligand>
        <name>Na(+)</name>
        <dbReference type="ChEBI" id="CHEBI:29101"/>
        <note>structural</note>
    </ligand>
</feature>
<feature type="transmembrane region" description="Helical" evidence="8">
    <location>
        <begin position="54"/>
        <end position="74"/>
    </location>
</feature>
<dbReference type="GO" id="GO:0005886">
    <property type="term" value="C:plasma membrane"/>
    <property type="evidence" value="ECO:0007669"/>
    <property type="project" value="UniProtKB-SubCell"/>
</dbReference>
<evidence type="ECO:0000256" key="8">
    <source>
        <dbReference type="HAMAP-Rule" id="MF_00454"/>
    </source>
</evidence>
<accession>L9XS00</accession>
<comment type="similarity">
    <text evidence="6 8">Belongs to the fluoride channel Fluc/FEX (TC 1.A.43) family.</text>
</comment>
<keyword evidence="8" id="KW-0406">Ion transport</keyword>
<comment type="function">
    <text evidence="8">Fluoride-specific ion channel. Important for reducing fluoride concentration in the cell, thus reducing its toxicity.</text>
</comment>
<feature type="binding site" evidence="8">
    <location>
        <position position="64"/>
    </location>
    <ligand>
        <name>Na(+)</name>
        <dbReference type="ChEBI" id="CHEBI:29101"/>
        <note>structural</note>
    </ligand>
</feature>
<name>L9XS00_9EURY</name>
<dbReference type="GO" id="GO:0046872">
    <property type="term" value="F:metal ion binding"/>
    <property type="evidence" value="ECO:0007669"/>
    <property type="project" value="UniProtKB-KW"/>
</dbReference>
<evidence type="ECO:0000256" key="1">
    <source>
        <dbReference type="ARBA" id="ARBA00004651"/>
    </source>
</evidence>
<keyword evidence="5 8" id="KW-0472">Membrane</keyword>
<dbReference type="PATRIC" id="fig|1227498.3.peg.1478"/>
<dbReference type="InterPro" id="IPR003691">
    <property type="entry name" value="FluC"/>
</dbReference>
<keyword evidence="3 8" id="KW-0812">Transmembrane</keyword>
<keyword evidence="10" id="KW-1185">Reference proteome</keyword>
<dbReference type="OrthoDB" id="304656at2157"/>
<keyword evidence="2 8" id="KW-1003">Cell membrane</keyword>
<keyword evidence="4 8" id="KW-1133">Transmembrane helix</keyword>
<dbReference type="Proteomes" id="UP000011531">
    <property type="component" value="Unassembled WGS sequence"/>
</dbReference>
<sequence>MTLVGLGGVVGALGRYTVAALIESDAFPLSTFLVNVVGSFLLGLVFFADMGESIQLFAGVGVCGSFTTFSTFSVDTVGLIEEGKLRTAIVYATSNILVSVAAIGIAWILVG</sequence>
<dbReference type="GO" id="GO:0140114">
    <property type="term" value="P:cellular detoxification of fluoride"/>
    <property type="evidence" value="ECO:0007669"/>
    <property type="project" value="UniProtKB-UniRule"/>
</dbReference>
<comment type="subcellular location">
    <subcellularLocation>
        <location evidence="1 8">Cell membrane</location>
        <topology evidence="1 8">Multi-pass membrane protein</topology>
    </subcellularLocation>
</comment>
<reference evidence="9 10" key="1">
    <citation type="journal article" date="2014" name="PLoS Genet.">
        <title>Phylogenetically driven sequencing of extremely halophilic archaea reveals strategies for static and dynamic osmo-response.</title>
        <authorList>
            <person name="Becker E.A."/>
            <person name="Seitzer P.M."/>
            <person name="Tritt A."/>
            <person name="Larsen D."/>
            <person name="Krusor M."/>
            <person name="Yao A.I."/>
            <person name="Wu D."/>
            <person name="Madern D."/>
            <person name="Eisen J.A."/>
            <person name="Darling A.E."/>
            <person name="Facciotti M.T."/>
        </authorList>
    </citation>
    <scope>NUCLEOTIDE SEQUENCE [LARGE SCALE GENOMIC DNA]</scope>
    <source>
        <strain evidence="9 10">DSM 18795</strain>
    </source>
</reference>
<evidence type="ECO:0000256" key="4">
    <source>
        <dbReference type="ARBA" id="ARBA00022989"/>
    </source>
</evidence>
<evidence type="ECO:0000313" key="10">
    <source>
        <dbReference type="Proteomes" id="UP000011531"/>
    </source>
</evidence>
<gene>
    <name evidence="8" type="primary">fluC</name>
    <name evidence="8" type="synonym">crcB</name>
    <name evidence="9" type="ORF">C492_07260</name>
</gene>
<feature type="transmembrane region" description="Helical" evidence="8">
    <location>
        <begin position="29"/>
        <end position="47"/>
    </location>
</feature>
<dbReference type="PANTHER" id="PTHR28259:SF1">
    <property type="entry name" value="FLUORIDE EXPORT PROTEIN 1-RELATED"/>
    <property type="match status" value="1"/>
</dbReference>
<evidence type="ECO:0000313" key="9">
    <source>
        <dbReference type="EMBL" id="ELY63418.1"/>
    </source>
</evidence>
<keyword evidence="8" id="KW-0915">Sodium</keyword>